<feature type="compositionally biased region" description="Low complexity" evidence="5">
    <location>
        <begin position="145"/>
        <end position="180"/>
    </location>
</feature>
<dbReference type="PROSITE" id="PS51318">
    <property type="entry name" value="TAT"/>
    <property type="match status" value="1"/>
</dbReference>
<feature type="chain" id="PRO_5014708833" description="CopC domain-containing protein" evidence="7">
    <location>
        <begin position="40"/>
        <end position="233"/>
    </location>
</feature>
<dbReference type="AlphaFoldDB" id="A0A2M9D0U4"/>
<comment type="caution">
    <text evidence="9">The sequence shown here is derived from an EMBL/GenBank/DDBJ whole genome shotgun (WGS) entry which is preliminary data.</text>
</comment>
<evidence type="ECO:0000256" key="1">
    <source>
        <dbReference type="ARBA" id="ARBA00004196"/>
    </source>
</evidence>
<keyword evidence="4" id="KW-0186">Copper</keyword>
<gene>
    <name evidence="9" type="ORF">CLV28_1006</name>
</gene>
<evidence type="ECO:0000256" key="4">
    <source>
        <dbReference type="ARBA" id="ARBA00023008"/>
    </source>
</evidence>
<dbReference type="InterPro" id="IPR014755">
    <property type="entry name" value="Cu-Rt/internalin_Ig-like"/>
</dbReference>
<dbReference type="InterPro" id="IPR014756">
    <property type="entry name" value="Ig_E-set"/>
</dbReference>
<dbReference type="InterPro" id="IPR032694">
    <property type="entry name" value="CopC/D"/>
</dbReference>
<feature type="signal peptide" evidence="7">
    <location>
        <begin position="1"/>
        <end position="39"/>
    </location>
</feature>
<dbReference type="GO" id="GO:0030313">
    <property type="term" value="C:cell envelope"/>
    <property type="evidence" value="ECO:0007669"/>
    <property type="project" value="UniProtKB-SubCell"/>
</dbReference>
<comment type="subcellular location">
    <subcellularLocation>
        <location evidence="1">Cell envelope</location>
    </subcellularLocation>
</comment>
<dbReference type="Gene3D" id="2.60.40.1220">
    <property type="match status" value="1"/>
</dbReference>
<sequence>MTRQNLPARPATARRALAGLGTAALTGLLLLAVPGAAQAHDQLVGADPADGSTLTAVPDAITLTFNEEVLEVSPEIVVTDASGTAVTDGTPTVSGIDVTQALPADLANGEYDVAWRVVSGDGHPIDGELSFTVDAPAPVATQEPAATSDVATDLATDAASDGAASDDAAASEATDTAPSAQAVVTSATTDDGAPTALLIGGAAVLAAALVTVLLVVRRNRGFTGGNGPASGQA</sequence>
<dbReference type="GO" id="GO:0006825">
    <property type="term" value="P:copper ion transport"/>
    <property type="evidence" value="ECO:0007669"/>
    <property type="project" value="InterPro"/>
</dbReference>
<name>A0A2M9D0U4_9CELL</name>
<dbReference type="Proteomes" id="UP000231693">
    <property type="component" value="Unassembled WGS sequence"/>
</dbReference>
<keyword evidence="6" id="KW-0472">Membrane</keyword>
<keyword evidence="10" id="KW-1185">Reference proteome</keyword>
<evidence type="ECO:0000256" key="7">
    <source>
        <dbReference type="SAM" id="SignalP"/>
    </source>
</evidence>
<dbReference type="InterPro" id="IPR007348">
    <property type="entry name" value="CopC_dom"/>
</dbReference>
<organism evidence="9 10">
    <name type="scientific">Sediminihabitans luteus</name>
    <dbReference type="NCBI Taxonomy" id="1138585"/>
    <lineage>
        <taxon>Bacteria</taxon>
        <taxon>Bacillati</taxon>
        <taxon>Actinomycetota</taxon>
        <taxon>Actinomycetes</taxon>
        <taxon>Micrococcales</taxon>
        <taxon>Cellulomonadaceae</taxon>
        <taxon>Sediminihabitans</taxon>
    </lineage>
</organism>
<proteinExistence type="predicted"/>
<feature type="region of interest" description="Disordered" evidence="5">
    <location>
        <begin position="141"/>
        <end position="182"/>
    </location>
</feature>
<evidence type="ECO:0000313" key="10">
    <source>
        <dbReference type="Proteomes" id="UP000231693"/>
    </source>
</evidence>
<keyword evidence="3 7" id="KW-0732">Signal</keyword>
<evidence type="ECO:0000256" key="6">
    <source>
        <dbReference type="SAM" id="Phobius"/>
    </source>
</evidence>
<dbReference type="Pfam" id="PF04234">
    <property type="entry name" value="CopC"/>
    <property type="match status" value="1"/>
</dbReference>
<evidence type="ECO:0000313" key="9">
    <source>
        <dbReference type="EMBL" id="PJJ77780.1"/>
    </source>
</evidence>
<reference evidence="9 10" key="1">
    <citation type="submission" date="2017-11" db="EMBL/GenBank/DDBJ databases">
        <title>Genomic Encyclopedia of Archaeal and Bacterial Type Strains, Phase II (KMG-II): From Individual Species to Whole Genera.</title>
        <authorList>
            <person name="Goeker M."/>
        </authorList>
    </citation>
    <scope>NUCLEOTIDE SEQUENCE [LARGE SCALE GENOMIC DNA]</scope>
    <source>
        <strain evidence="9 10">DSM 25478</strain>
    </source>
</reference>
<evidence type="ECO:0000256" key="3">
    <source>
        <dbReference type="ARBA" id="ARBA00022729"/>
    </source>
</evidence>
<keyword evidence="6" id="KW-1133">Transmembrane helix</keyword>
<evidence type="ECO:0000256" key="5">
    <source>
        <dbReference type="SAM" id="MobiDB-lite"/>
    </source>
</evidence>
<dbReference type="GO" id="GO:0005507">
    <property type="term" value="F:copper ion binding"/>
    <property type="evidence" value="ECO:0007669"/>
    <property type="project" value="InterPro"/>
</dbReference>
<dbReference type="EMBL" id="PGFE01000001">
    <property type="protein sequence ID" value="PJJ77780.1"/>
    <property type="molecule type" value="Genomic_DNA"/>
</dbReference>
<keyword evidence="6" id="KW-0812">Transmembrane</keyword>
<dbReference type="GO" id="GO:0005886">
    <property type="term" value="C:plasma membrane"/>
    <property type="evidence" value="ECO:0007669"/>
    <property type="project" value="TreeGrafter"/>
</dbReference>
<dbReference type="OrthoDB" id="5242236at2"/>
<evidence type="ECO:0000256" key="2">
    <source>
        <dbReference type="ARBA" id="ARBA00022723"/>
    </source>
</evidence>
<evidence type="ECO:0000259" key="8">
    <source>
        <dbReference type="Pfam" id="PF04234"/>
    </source>
</evidence>
<feature type="domain" description="CopC" evidence="8">
    <location>
        <begin position="40"/>
        <end position="133"/>
    </location>
</feature>
<protein>
    <recommendedName>
        <fullName evidence="8">CopC domain-containing protein</fullName>
    </recommendedName>
</protein>
<dbReference type="PANTHER" id="PTHR34820">
    <property type="entry name" value="INNER MEMBRANE PROTEIN YEBZ"/>
    <property type="match status" value="1"/>
</dbReference>
<accession>A0A2M9D0U4</accession>
<dbReference type="SUPFAM" id="SSF81296">
    <property type="entry name" value="E set domains"/>
    <property type="match status" value="1"/>
</dbReference>
<keyword evidence="2" id="KW-0479">Metal-binding</keyword>
<feature type="transmembrane region" description="Helical" evidence="6">
    <location>
        <begin position="196"/>
        <end position="216"/>
    </location>
</feature>
<dbReference type="PANTHER" id="PTHR34820:SF4">
    <property type="entry name" value="INNER MEMBRANE PROTEIN YEBZ"/>
    <property type="match status" value="1"/>
</dbReference>
<dbReference type="InterPro" id="IPR006311">
    <property type="entry name" value="TAT_signal"/>
</dbReference>
<dbReference type="RefSeq" id="WP_100422101.1">
    <property type="nucleotide sequence ID" value="NZ_BOOX01000010.1"/>
</dbReference>
<dbReference type="GO" id="GO:0046688">
    <property type="term" value="P:response to copper ion"/>
    <property type="evidence" value="ECO:0007669"/>
    <property type="project" value="InterPro"/>
</dbReference>
<dbReference type="GO" id="GO:0042597">
    <property type="term" value="C:periplasmic space"/>
    <property type="evidence" value="ECO:0007669"/>
    <property type="project" value="InterPro"/>
</dbReference>